<dbReference type="InterPro" id="IPR057326">
    <property type="entry name" value="KR_dom"/>
</dbReference>
<dbReference type="InterPro" id="IPR036291">
    <property type="entry name" value="NAD(P)-bd_dom_sf"/>
</dbReference>
<dbReference type="EMBL" id="PVNL01000192">
    <property type="protein sequence ID" value="PRP90387.1"/>
    <property type="molecule type" value="Genomic_DNA"/>
</dbReference>
<dbReference type="Gene3D" id="3.40.50.720">
    <property type="entry name" value="NAD(P)-binding Rossmann-like Domain"/>
    <property type="match status" value="2"/>
</dbReference>
<evidence type="ECO:0000259" key="2">
    <source>
        <dbReference type="SMART" id="SM00822"/>
    </source>
</evidence>
<dbReference type="FunFam" id="3.40.50.720:FF:000338">
    <property type="entry name" value="3-oxoacyl-ACP reductase FabG"/>
    <property type="match status" value="1"/>
</dbReference>
<proteinExistence type="inferred from homology"/>
<dbReference type="EC" id="1.1.1.100" evidence="3"/>
<dbReference type="PANTHER" id="PTHR42760">
    <property type="entry name" value="SHORT-CHAIN DEHYDROGENASES/REDUCTASES FAMILY MEMBER"/>
    <property type="match status" value="1"/>
</dbReference>
<dbReference type="Pfam" id="PF13561">
    <property type="entry name" value="adh_short_C2"/>
    <property type="match status" value="1"/>
</dbReference>
<dbReference type="OrthoDB" id="9802564at2"/>
<comment type="similarity">
    <text evidence="1">Belongs to the short-chain dehydrogenases/reductases (SDR) family.</text>
</comment>
<dbReference type="SMART" id="SM00822">
    <property type="entry name" value="PKS_KR"/>
    <property type="match status" value="1"/>
</dbReference>
<dbReference type="GO" id="GO:0004316">
    <property type="term" value="F:3-oxoacyl-[acyl-carrier-protein] reductase (NADPH) activity"/>
    <property type="evidence" value="ECO:0007669"/>
    <property type="project" value="UniProtKB-EC"/>
</dbReference>
<accession>A0A2S9XC03</accession>
<comment type="caution">
    <text evidence="3">The sequence shown here is derived from an EMBL/GenBank/DDBJ whole genome shotgun (WGS) entry which is preliminary data.</text>
</comment>
<dbReference type="PRINTS" id="PR00081">
    <property type="entry name" value="GDHRDH"/>
</dbReference>
<dbReference type="SUPFAM" id="SSF51735">
    <property type="entry name" value="NAD(P)-binding Rossmann-fold domains"/>
    <property type="match status" value="2"/>
</dbReference>
<dbReference type="AlphaFoldDB" id="A0A2S9XC03"/>
<name>A0A2S9XC03_9BACT</name>
<evidence type="ECO:0000313" key="3">
    <source>
        <dbReference type="EMBL" id="PRP90387.1"/>
    </source>
</evidence>
<dbReference type="InterPro" id="IPR002347">
    <property type="entry name" value="SDR_fam"/>
</dbReference>
<protein>
    <submittedName>
        <fullName evidence="3">3-oxoacyl-[acyl-carrier-protein] reductase FabG</fullName>
        <ecNumber evidence="3">1.1.1.100</ecNumber>
    </submittedName>
</protein>
<sequence>MNDILLQLGKNPQARRLVKTLGLPLPIPQALARAKGPMEARPLHDYEIAVGGYAGPGESALIDVLAKTLTQAGATPLVVGDAHIPPAFLAHGDAWGRPPRGLLLDALPDKLRLDAMVFDATQITDTAGLRSLYEFFHPLVRSLRKCGRVVLLARPPGSARSPEVAGAQAAIEGFCRSLGKELGKTGTTVNVLFVEEAAEALIPGPLRFLLSKRSAFISGQPLHVSARALDDEGLAAFEPAFVRSLEGKVALVTGAARGIGKATAKLLADEGAHVVCLDRPADDELLSAVALEIGGTPLLADVSDPEAPALIAKTLREDHGGVDIVVHNAGITRDKTLARMSPEHWDQVFSINLQAIVRINDALIGDDGPLLDDGRVIVLSSIAGIAGNLGQTNYAATKAGVIGYVRRLADELEGRGVTVNAIAPGFIETRLTAAIPVMIREVGRRLSSLGQGGMPRDIGDAITFLATPASQGLTGNVLRVCGQSFVGS</sequence>
<evidence type="ECO:0000313" key="4">
    <source>
        <dbReference type="Proteomes" id="UP000238823"/>
    </source>
</evidence>
<dbReference type="PANTHER" id="PTHR42760:SF78">
    <property type="entry name" value="3-OXOACYL-[ACYL-CARRIER-PROTEIN] REDUCTASE [NADH]"/>
    <property type="match status" value="1"/>
</dbReference>
<dbReference type="NCBIfam" id="NF006110">
    <property type="entry name" value="PRK08261.1"/>
    <property type="match status" value="1"/>
</dbReference>
<evidence type="ECO:0000256" key="1">
    <source>
        <dbReference type="ARBA" id="ARBA00006484"/>
    </source>
</evidence>
<keyword evidence="3" id="KW-0560">Oxidoreductase</keyword>
<organism evidence="3 4">
    <name type="scientific">Enhygromyxa salina</name>
    <dbReference type="NCBI Taxonomy" id="215803"/>
    <lineage>
        <taxon>Bacteria</taxon>
        <taxon>Pseudomonadati</taxon>
        <taxon>Myxococcota</taxon>
        <taxon>Polyangia</taxon>
        <taxon>Nannocystales</taxon>
        <taxon>Nannocystaceae</taxon>
        <taxon>Enhygromyxa</taxon>
    </lineage>
</organism>
<dbReference type="RefSeq" id="WP_106095006.1">
    <property type="nucleotide sequence ID" value="NZ_PVNL01000192.1"/>
</dbReference>
<feature type="domain" description="Ketoreductase" evidence="2">
    <location>
        <begin position="248"/>
        <end position="425"/>
    </location>
</feature>
<reference evidence="3 4" key="1">
    <citation type="submission" date="2018-03" db="EMBL/GenBank/DDBJ databases">
        <title>Draft Genome Sequences of the Obligatory Marine Myxobacteria Enhygromyxa salina SWB007.</title>
        <authorList>
            <person name="Poehlein A."/>
            <person name="Moghaddam J.A."/>
            <person name="Harms H."/>
            <person name="Alanjari M."/>
            <person name="Koenig G.M."/>
            <person name="Daniel R."/>
            <person name="Schaeberle T.F."/>
        </authorList>
    </citation>
    <scope>NUCLEOTIDE SEQUENCE [LARGE SCALE GENOMIC DNA]</scope>
    <source>
        <strain evidence="3 4">SWB007</strain>
    </source>
</reference>
<dbReference type="PRINTS" id="PR00080">
    <property type="entry name" value="SDRFAMILY"/>
</dbReference>
<gene>
    <name evidence="3" type="primary">fabG_15</name>
    <name evidence="3" type="ORF">ENSA7_82720</name>
</gene>
<dbReference type="Proteomes" id="UP000238823">
    <property type="component" value="Unassembled WGS sequence"/>
</dbReference>